<evidence type="ECO:0000313" key="2">
    <source>
        <dbReference type="EMBL" id="KAK7282495.1"/>
    </source>
</evidence>
<reference evidence="2 3" key="1">
    <citation type="submission" date="2024-01" db="EMBL/GenBank/DDBJ databases">
        <title>The genomes of 5 underutilized Papilionoideae crops provide insights into root nodulation and disease resistanc.</title>
        <authorList>
            <person name="Yuan L."/>
        </authorList>
    </citation>
    <scope>NUCLEOTIDE SEQUENCE [LARGE SCALE GENOMIC DNA]</scope>
    <source>
        <strain evidence="2">ZHUSHIDOU_FW_LH</strain>
        <tissue evidence="2">Leaf</tissue>
    </source>
</reference>
<dbReference type="AlphaFoldDB" id="A0AAN9ILZ7"/>
<feature type="region of interest" description="Disordered" evidence="1">
    <location>
        <begin position="1"/>
        <end position="26"/>
    </location>
</feature>
<evidence type="ECO:0000313" key="3">
    <source>
        <dbReference type="Proteomes" id="UP001372338"/>
    </source>
</evidence>
<dbReference type="Proteomes" id="UP001372338">
    <property type="component" value="Unassembled WGS sequence"/>
</dbReference>
<name>A0AAN9ILZ7_CROPI</name>
<organism evidence="2 3">
    <name type="scientific">Crotalaria pallida</name>
    <name type="common">Smooth rattlebox</name>
    <name type="synonym">Crotalaria striata</name>
    <dbReference type="NCBI Taxonomy" id="3830"/>
    <lineage>
        <taxon>Eukaryota</taxon>
        <taxon>Viridiplantae</taxon>
        <taxon>Streptophyta</taxon>
        <taxon>Embryophyta</taxon>
        <taxon>Tracheophyta</taxon>
        <taxon>Spermatophyta</taxon>
        <taxon>Magnoliopsida</taxon>
        <taxon>eudicotyledons</taxon>
        <taxon>Gunneridae</taxon>
        <taxon>Pentapetalae</taxon>
        <taxon>rosids</taxon>
        <taxon>fabids</taxon>
        <taxon>Fabales</taxon>
        <taxon>Fabaceae</taxon>
        <taxon>Papilionoideae</taxon>
        <taxon>50 kb inversion clade</taxon>
        <taxon>genistoids sensu lato</taxon>
        <taxon>core genistoids</taxon>
        <taxon>Crotalarieae</taxon>
        <taxon>Crotalaria</taxon>
    </lineage>
</organism>
<accession>A0AAN9ILZ7</accession>
<comment type="caution">
    <text evidence="2">The sequence shown here is derived from an EMBL/GenBank/DDBJ whole genome shotgun (WGS) entry which is preliminary data.</text>
</comment>
<dbReference type="EMBL" id="JAYWIO010000002">
    <property type="protein sequence ID" value="KAK7282495.1"/>
    <property type="molecule type" value="Genomic_DNA"/>
</dbReference>
<evidence type="ECO:0000256" key="1">
    <source>
        <dbReference type="SAM" id="MobiDB-lite"/>
    </source>
</evidence>
<proteinExistence type="predicted"/>
<keyword evidence="3" id="KW-1185">Reference proteome</keyword>
<gene>
    <name evidence="2" type="ORF">RIF29_11322</name>
</gene>
<sequence length="102" mass="11447">MEAESSQTLDTERRGSSTDKYLTASEDEQYIVQFPGSEAASNNETKEDGIADFITPDNSIKRKMKEIATQDIEEIIGLAEFQTPQFSTSKGTIRVKYEDSKE</sequence>
<protein>
    <submittedName>
        <fullName evidence="2">Uncharacterized protein</fullName>
    </submittedName>
</protein>